<gene>
    <name evidence="2" type="ORF">I593_00235</name>
</gene>
<accession>R9BFE3</accession>
<sequence length="51" mass="5598">MAAPNHHRPYNIGIDGYVHCDRGNVEASNPVAAHDEPSGYDDDQQAKEDYG</sequence>
<dbReference type="AlphaFoldDB" id="R9BFE3"/>
<reference evidence="2 3" key="1">
    <citation type="submission" date="2013-03" db="EMBL/GenBank/DDBJ databases">
        <title>The Genome Sequence of Acinetobacter tandoii CIP 107469.</title>
        <authorList>
            <consortium name="The Broad Institute Genome Sequencing Platform"/>
            <consortium name="The Broad Institute Genome Sequencing Center for Infectious Disease"/>
            <person name="Cerqueira G."/>
            <person name="Feldgarden M."/>
            <person name="Courvalin P."/>
            <person name="Perichon B."/>
            <person name="Grillot-Courvalin C."/>
            <person name="Clermont D."/>
            <person name="Rocha E."/>
            <person name="Yoon E.-J."/>
            <person name="Nemec A."/>
            <person name="Walker B."/>
            <person name="Young S.K."/>
            <person name="Zeng Q."/>
            <person name="Gargeya S."/>
            <person name="Fitzgerald M."/>
            <person name="Haas B."/>
            <person name="Abouelleil A."/>
            <person name="Alvarado L."/>
            <person name="Arachchi H.M."/>
            <person name="Berlin A.M."/>
            <person name="Chapman S.B."/>
            <person name="Dewar J."/>
            <person name="Goldberg J."/>
            <person name="Griggs A."/>
            <person name="Gujja S."/>
            <person name="Hansen M."/>
            <person name="Howarth C."/>
            <person name="Imamovic A."/>
            <person name="Larimer J."/>
            <person name="McCowan C."/>
            <person name="Murphy C."/>
            <person name="Neiman D."/>
            <person name="Pearson M."/>
            <person name="Priest M."/>
            <person name="Roberts A."/>
            <person name="Saif S."/>
            <person name="Shea T."/>
            <person name="Sisk P."/>
            <person name="Sykes S."/>
            <person name="Wortman J."/>
            <person name="Nusbaum C."/>
            <person name="Birren B."/>
        </authorList>
    </citation>
    <scope>NUCLEOTIDE SEQUENCE [LARGE SCALE GENOMIC DNA]</scope>
    <source>
        <strain evidence="2 3">CIP 107469</strain>
    </source>
</reference>
<evidence type="ECO:0000256" key="1">
    <source>
        <dbReference type="SAM" id="MobiDB-lite"/>
    </source>
</evidence>
<dbReference type="EMBL" id="AQFM01000008">
    <property type="protein sequence ID" value="EOR11131.1"/>
    <property type="molecule type" value="Genomic_DNA"/>
</dbReference>
<proteinExistence type="predicted"/>
<comment type="caution">
    <text evidence="2">The sequence shown here is derived from an EMBL/GenBank/DDBJ whole genome shotgun (WGS) entry which is preliminary data.</text>
</comment>
<organism evidence="2 3">
    <name type="scientific">Acinetobacter tandoii DSM 14970 = CIP 107469</name>
    <dbReference type="NCBI Taxonomy" id="1120927"/>
    <lineage>
        <taxon>Bacteria</taxon>
        <taxon>Pseudomonadati</taxon>
        <taxon>Pseudomonadota</taxon>
        <taxon>Gammaproteobacteria</taxon>
        <taxon>Moraxellales</taxon>
        <taxon>Moraxellaceae</taxon>
        <taxon>Acinetobacter</taxon>
    </lineage>
</organism>
<keyword evidence="3" id="KW-1185">Reference proteome</keyword>
<protein>
    <submittedName>
        <fullName evidence="2">Uncharacterized protein</fullName>
    </submittedName>
</protein>
<dbReference type="Proteomes" id="UP000016201">
    <property type="component" value="Unassembled WGS sequence"/>
</dbReference>
<evidence type="ECO:0000313" key="2">
    <source>
        <dbReference type="EMBL" id="EOR11131.1"/>
    </source>
</evidence>
<name>R9BFE3_9GAMM</name>
<dbReference type="PATRIC" id="fig|1120927.3.peg.224"/>
<feature type="region of interest" description="Disordered" evidence="1">
    <location>
        <begin position="27"/>
        <end position="51"/>
    </location>
</feature>
<evidence type="ECO:0000313" key="3">
    <source>
        <dbReference type="Proteomes" id="UP000016201"/>
    </source>
</evidence>